<evidence type="ECO:0000256" key="2">
    <source>
        <dbReference type="ARBA" id="ARBA00023125"/>
    </source>
</evidence>
<dbReference type="InterPro" id="IPR050207">
    <property type="entry name" value="Trans_regulatory_Fis"/>
</dbReference>
<dbReference type="InterPro" id="IPR005412">
    <property type="entry name" value="Fis_DNA-bd"/>
</dbReference>
<keyword evidence="2 5" id="KW-0238">DNA-binding</keyword>
<name>A0A2Z6G934_9PROT</name>
<feature type="domain" description="DNA binding HTH" evidence="4">
    <location>
        <begin position="46"/>
        <end position="82"/>
    </location>
</feature>
<dbReference type="InterPro" id="IPR009057">
    <property type="entry name" value="Homeodomain-like_sf"/>
</dbReference>
<dbReference type="PRINTS" id="PR01590">
    <property type="entry name" value="HTHFIS"/>
</dbReference>
<evidence type="ECO:0000256" key="1">
    <source>
        <dbReference type="ARBA" id="ARBA00008559"/>
    </source>
</evidence>
<dbReference type="KEGG" id="fam:OYT1_ch0311"/>
<dbReference type="OrthoDB" id="9802388at2"/>
<dbReference type="Gene3D" id="1.10.10.60">
    <property type="entry name" value="Homeodomain-like"/>
    <property type="match status" value="1"/>
</dbReference>
<evidence type="ECO:0000313" key="5">
    <source>
        <dbReference type="EMBL" id="BBE49884.1"/>
    </source>
</evidence>
<protein>
    <recommendedName>
        <fullName evidence="3">Putative Fis-like DNA-binding protein</fullName>
    </recommendedName>
</protein>
<keyword evidence="6" id="KW-1185">Reference proteome</keyword>
<dbReference type="Pfam" id="PF02954">
    <property type="entry name" value="HTH_8"/>
    <property type="match status" value="1"/>
</dbReference>
<evidence type="ECO:0000259" key="4">
    <source>
        <dbReference type="Pfam" id="PF02954"/>
    </source>
</evidence>
<dbReference type="GO" id="GO:0006355">
    <property type="term" value="P:regulation of DNA-templated transcription"/>
    <property type="evidence" value="ECO:0007669"/>
    <property type="project" value="InterPro"/>
</dbReference>
<accession>A0A2Z6G934</accession>
<gene>
    <name evidence="5" type="ORF">OYT1_ch0311</name>
</gene>
<dbReference type="PIRSF" id="PIRSF002097">
    <property type="entry name" value="DNA-binding_Fis"/>
    <property type="match status" value="1"/>
</dbReference>
<dbReference type="PANTHER" id="PTHR47918">
    <property type="entry name" value="DNA-BINDING PROTEIN FIS"/>
    <property type="match status" value="1"/>
</dbReference>
<dbReference type="InterPro" id="IPR002197">
    <property type="entry name" value="HTH_Fis"/>
</dbReference>
<dbReference type="AlphaFoldDB" id="A0A2Z6G934"/>
<dbReference type="EMBL" id="AP018738">
    <property type="protein sequence ID" value="BBE49884.1"/>
    <property type="molecule type" value="Genomic_DNA"/>
</dbReference>
<dbReference type="STRING" id="1188319.OYT1_00440"/>
<dbReference type="PANTHER" id="PTHR47918:SF1">
    <property type="entry name" value="DNA-BINDING PROTEIN FIS"/>
    <property type="match status" value="1"/>
</dbReference>
<dbReference type="SUPFAM" id="SSF46689">
    <property type="entry name" value="Homeodomain-like"/>
    <property type="match status" value="1"/>
</dbReference>
<dbReference type="GO" id="GO:0043565">
    <property type="term" value="F:sequence-specific DNA binding"/>
    <property type="evidence" value="ECO:0007669"/>
    <property type="project" value="InterPro"/>
</dbReference>
<organism evidence="5 6">
    <name type="scientific">Ferriphaselus amnicola</name>
    <dbReference type="NCBI Taxonomy" id="1188319"/>
    <lineage>
        <taxon>Bacteria</taxon>
        <taxon>Pseudomonadati</taxon>
        <taxon>Pseudomonadota</taxon>
        <taxon>Betaproteobacteria</taxon>
        <taxon>Nitrosomonadales</taxon>
        <taxon>Gallionellaceae</taxon>
        <taxon>Ferriphaselus</taxon>
    </lineage>
</organism>
<comment type="similarity">
    <text evidence="1">Belongs to the transcriptional regulatory Fis family.</text>
</comment>
<evidence type="ECO:0000313" key="6">
    <source>
        <dbReference type="Proteomes" id="UP000033070"/>
    </source>
</evidence>
<dbReference type="RefSeq" id="WP_062625667.1">
    <property type="nucleotide sequence ID" value="NZ_AP018738.1"/>
</dbReference>
<evidence type="ECO:0000256" key="3">
    <source>
        <dbReference type="ARBA" id="ARBA00029540"/>
    </source>
</evidence>
<proteinExistence type="inferred from homology"/>
<sequence>MSEECGCGVVSENDIARYVRDSVNEYFQDLEGEQPSSSIYDMVIRCVEKPLIETVLHHAGGNQTRTAELLGINRNTLRKKIQDLKIK</sequence>
<reference evidence="5 6" key="1">
    <citation type="submission" date="2018-06" db="EMBL/GenBank/DDBJ databases">
        <title>OYT1 Genome Sequencing.</title>
        <authorList>
            <person name="Kato S."/>
            <person name="Itoh T."/>
            <person name="Ohkuma M."/>
        </authorList>
    </citation>
    <scope>NUCLEOTIDE SEQUENCE [LARGE SCALE GENOMIC DNA]</scope>
    <source>
        <strain evidence="5 6">OYT1</strain>
    </source>
</reference>
<dbReference type="Proteomes" id="UP000033070">
    <property type="component" value="Chromosome"/>
</dbReference>